<evidence type="ECO:0000256" key="2">
    <source>
        <dbReference type="ARBA" id="ARBA00022723"/>
    </source>
</evidence>
<dbReference type="GO" id="GO:0046872">
    <property type="term" value="F:metal ion binding"/>
    <property type="evidence" value="ECO:0007669"/>
    <property type="project" value="UniProtKB-KW"/>
</dbReference>
<feature type="compositionally biased region" description="Polar residues" evidence="5">
    <location>
        <begin position="808"/>
        <end position="817"/>
    </location>
</feature>
<dbReference type="SUPFAM" id="SSF53098">
    <property type="entry name" value="Ribonuclease H-like"/>
    <property type="match status" value="1"/>
</dbReference>
<evidence type="ECO:0000256" key="4">
    <source>
        <dbReference type="ARBA" id="ARBA00022801"/>
    </source>
</evidence>
<feature type="domain" description="Integrase catalytic" evidence="6">
    <location>
        <begin position="462"/>
        <end position="630"/>
    </location>
</feature>
<evidence type="ECO:0000256" key="3">
    <source>
        <dbReference type="ARBA" id="ARBA00022750"/>
    </source>
</evidence>
<dbReference type="OrthoDB" id="3015170at2759"/>
<dbReference type="Pfam" id="PF07727">
    <property type="entry name" value="RVT_2"/>
    <property type="match status" value="2"/>
</dbReference>
<accession>A0A9W6XMB5</accession>
<dbReference type="Pfam" id="PF14223">
    <property type="entry name" value="Retrotran_gag_2"/>
    <property type="match status" value="1"/>
</dbReference>
<dbReference type="InterPro" id="IPR054722">
    <property type="entry name" value="PolX-like_BBD"/>
</dbReference>
<dbReference type="PANTHER" id="PTHR42648">
    <property type="entry name" value="TRANSPOSASE, PUTATIVE-RELATED"/>
    <property type="match status" value="1"/>
</dbReference>
<dbReference type="InterPro" id="IPR012337">
    <property type="entry name" value="RNaseH-like_sf"/>
</dbReference>
<dbReference type="Pfam" id="PF22936">
    <property type="entry name" value="Pol_BBD"/>
    <property type="match status" value="1"/>
</dbReference>
<dbReference type="GO" id="GO:0003676">
    <property type="term" value="F:nucleic acid binding"/>
    <property type="evidence" value="ECO:0007669"/>
    <property type="project" value="InterPro"/>
</dbReference>
<dbReference type="EMBL" id="BSXT01001329">
    <property type="protein sequence ID" value="GMF41340.1"/>
    <property type="molecule type" value="Genomic_DNA"/>
</dbReference>
<feature type="compositionally biased region" description="Polar residues" evidence="5">
    <location>
        <begin position="842"/>
        <end position="851"/>
    </location>
</feature>
<gene>
    <name evidence="7" type="ORF">Pfra01_001304300</name>
</gene>
<dbReference type="Proteomes" id="UP001165121">
    <property type="component" value="Unassembled WGS sequence"/>
</dbReference>
<dbReference type="InterPro" id="IPR025724">
    <property type="entry name" value="GAG-pre-integrase_dom"/>
</dbReference>
<proteinExistence type="predicted"/>
<sequence>MANQRLAKKAGDKEDKDDRKSIPPFDGKDFEVWMERVKLKLVRKKLWQYCEKDVTKPEVTKQSEHEEWETKTSRAKEILYESMSNQILKTVKYEATPYHVMERLKRRFMGKTYLKDSEECNKLKCLRLDPKGNMSDHLSEMRRIMETISVAGKPIDEYNKPSILIGSLPKNYPNVVQTFLASHTSQNPDEPPDYEQLEQALEMAYDYDHAENQKTEEGKNTEEERALFAGGGRGHGRGRGACRGRGRGRGRGGRGRGRGSGGRGGANQGEATSHMTNNKNDFITFTSMSSTVQVGGNKWLEMMGIGDVEKVFITSCGKRAVTLRGVRYVSELQCSLFSVGRQASRSLAPMERMRCHFDEDNYADVLMPSCRLKAYKDETNLYRLPLESASSAAMVVMSDERKNVELWHDRLGHPGRNAFNALFRHAQTPLIALDLRLPECFQCETCVKGKLVRKSFRSIDNELSRGWLVGERAHSDIWGPYAVSSYSGKRYFAVFVDEASRFTTLYLLETRSDIDEKFEIYYKYVKTQLNVRMKDLRMDNAKEYLKLGNICRVTYGMTCSPTIKHTPEHNGVAERMNRTISERMRCLLNHFDLPEQLWAVAAVTAAYYINIVPNSTRNMEVPYAIWYREQPPYSRLRTFGCAILANVDKVERQKMDAKAREAVFVGYSREIRGYRLLDSSTKKAYYSHTVIFYENKAGRIAVGESTAGGNLTASTQQYLRMDNATVSSIPDILDEMHDESGIEHECNGSGSNQNPVGGANATAPQIRTGRAIASNADDASTRTGGAMVTQKRKRTDEVRGTRSEEVCGTQSSATQGISVRAEDETKRPKRKRRKRKRREASASKSQTQDESPSGERTPPSKPHEIKTMSSKEPRPSDDTSTDALPSSSCRALREYVASGDASTKNCPVTRSGRTSKPPTWFGDYIYISYSNTNLDDYVSASTSWKKAREEMQREMAKEQAHAWWQDYCCLTTNVISEPETLKEAMNSEHYVQWSEAAQKEYDALIKNCTWELVPWQKHMKILRNRWVFRVKYLADGEIDKFKARLVIKGFMQVYGIDYLEVYSPVVRLETLRTLSTLAVTWDYEIHQMDVTTAFLNGKIDVEVYMEQPDGFKVPGKETWVQLVFIPLYVDDLILFAPNMKRIDEMKKMFFEQFEMQDLGEIQYILGWEVTRNRADRIIFVSQSKYTKTVLERFNMDKCNGCKTPCTADLKLTKKMSAADRDERELMKTKPYRSVVGSLMYLMLGSRPDLAYLVRECSQFLENPGVLHWRAAKRGLRYLRETESYGISLGGIQWSGQDLDRHLEAFADAAFANRTDDRKSIAGYLTKFCGSTISWSSQTERTVALHTTEAEYMALSHLVQ</sequence>
<comment type="caution">
    <text evidence="7">The sequence shown here is derived from an EMBL/GenBank/DDBJ whole genome shotgun (WGS) entry which is preliminary data.</text>
</comment>
<organism evidence="7 8">
    <name type="scientific">Phytophthora fragariaefolia</name>
    <dbReference type="NCBI Taxonomy" id="1490495"/>
    <lineage>
        <taxon>Eukaryota</taxon>
        <taxon>Sar</taxon>
        <taxon>Stramenopiles</taxon>
        <taxon>Oomycota</taxon>
        <taxon>Peronosporomycetes</taxon>
        <taxon>Peronosporales</taxon>
        <taxon>Peronosporaceae</taxon>
        <taxon>Phytophthora</taxon>
    </lineage>
</organism>
<dbReference type="InterPro" id="IPR001584">
    <property type="entry name" value="Integrase_cat-core"/>
</dbReference>
<keyword evidence="8" id="KW-1185">Reference proteome</keyword>
<feature type="region of interest" description="Disordered" evidence="5">
    <location>
        <begin position="228"/>
        <end position="276"/>
    </location>
</feature>
<dbReference type="CDD" id="cd09272">
    <property type="entry name" value="RNase_HI_RT_Ty1"/>
    <property type="match status" value="1"/>
</dbReference>
<feature type="compositionally biased region" description="Basic and acidic residues" evidence="5">
    <location>
        <begin position="794"/>
        <end position="805"/>
    </location>
</feature>
<dbReference type="PANTHER" id="PTHR42648:SF28">
    <property type="entry name" value="TRANSPOSON-ENCODED PROTEIN WITH RIBONUCLEASE H-LIKE AND RETROVIRUS ZINC FINGER-LIKE DOMAINS"/>
    <property type="match status" value="1"/>
</dbReference>
<feature type="region of interest" description="Disordered" evidence="5">
    <location>
        <begin position="741"/>
        <end position="888"/>
    </location>
</feature>
<dbReference type="PROSITE" id="PS50994">
    <property type="entry name" value="INTEGRASE"/>
    <property type="match status" value="1"/>
</dbReference>
<evidence type="ECO:0000313" key="8">
    <source>
        <dbReference type="Proteomes" id="UP001165121"/>
    </source>
</evidence>
<keyword evidence="4" id="KW-0378">Hydrolase</keyword>
<dbReference type="InterPro" id="IPR036397">
    <property type="entry name" value="RNaseH_sf"/>
</dbReference>
<reference evidence="7" key="1">
    <citation type="submission" date="2023-04" db="EMBL/GenBank/DDBJ databases">
        <title>Phytophthora fragariaefolia NBRC 109709.</title>
        <authorList>
            <person name="Ichikawa N."/>
            <person name="Sato H."/>
            <person name="Tonouchi N."/>
        </authorList>
    </citation>
    <scope>NUCLEOTIDE SEQUENCE</scope>
    <source>
        <strain evidence="7">NBRC 109709</strain>
    </source>
</reference>
<dbReference type="GO" id="GO:0004190">
    <property type="term" value="F:aspartic-type endopeptidase activity"/>
    <property type="evidence" value="ECO:0007669"/>
    <property type="project" value="UniProtKB-KW"/>
</dbReference>
<keyword evidence="3" id="KW-0064">Aspartyl protease</keyword>
<dbReference type="InterPro" id="IPR043502">
    <property type="entry name" value="DNA/RNA_pol_sf"/>
</dbReference>
<feature type="compositionally biased region" description="Basic residues" evidence="5">
    <location>
        <begin position="827"/>
        <end position="838"/>
    </location>
</feature>
<evidence type="ECO:0000256" key="5">
    <source>
        <dbReference type="SAM" id="MobiDB-lite"/>
    </source>
</evidence>
<dbReference type="InterPro" id="IPR057670">
    <property type="entry name" value="SH3_retrovirus"/>
</dbReference>
<name>A0A9W6XMB5_9STRA</name>
<dbReference type="SUPFAM" id="SSF56672">
    <property type="entry name" value="DNA/RNA polymerases"/>
    <property type="match status" value="1"/>
</dbReference>
<feature type="region of interest" description="Disordered" evidence="5">
    <location>
        <begin position="1"/>
        <end position="26"/>
    </location>
</feature>
<keyword evidence="2" id="KW-0479">Metal-binding</keyword>
<feature type="compositionally biased region" description="Basic and acidic residues" evidence="5">
    <location>
        <begin position="861"/>
        <end position="877"/>
    </location>
</feature>
<feature type="compositionally biased region" description="Gly residues" evidence="5">
    <location>
        <begin position="258"/>
        <end position="267"/>
    </location>
</feature>
<keyword evidence="1" id="KW-0645">Protease</keyword>
<protein>
    <submittedName>
        <fullName evidence="7">Unnamed protein product</fullName>
    </submittedName>
</protein>
<evidence type="ECO:0000313" key="7">
    <source>
        <dbReference type="EMBL" id="GMF41340.1"/>
    </source>
</evidence>
<feature type="compositionally biased region" description="Basic and acidic residues" evidence="5">
    <location>
        <begin position="9"/>
        <end position="26"/>
    </location>
</feature>
<evidence type="ECO:0000259" key="6">
    <source>
        <dbReference type="PROSITE" id="PS50994"/>
    </source>
</evidence>
<dbReference type="GO" id="GO:0006508">
    <property type="term" value="P:proteolysis"/>
    <property type="evidence" value="ECO:0007669"/>
    <property type="project" value="UniProtKB-KW"/>
</dbReference>
<feature type="compositionally biased region" description="Basic residues" evidence="5">
    <location>
        <begin position="234"/>
        <end position="257"/>
    </location>
</feature>
<dbReference type="Pfam" id="PF25597">
    <property type="entry name" value="SH3_retrovirus"/>
    <property type="match status" value="1"/>
</dbReference>
<dbReference type="InterPro" id="IPR013103">
    <property type="entry name" value="RVT_2"/>
</dbReference>
<dbReference type="GO" id="GO:0015074">
    <property type="term" value="P:DNA integration"/>
    <property type="evidence" value="ECO:0007669"/>
    <property type="project" value="InterPro"/>
</dbReference>
<dbReference type="Pfam" id="PF13976">
    <property type="entry name" value="gag_pre-integrs"/>
    <property type="match status" value="1"/>
</dbReference>
<evidence type="ECO:0000256" key="1">
    <source>
        <dbReference type="ARBA" id="ARBA00022670"/>
    </source>
</evidence>
<dbReference type="InterPro" id="IPR039537">
    <property type="entry name" value="Retrotran_Ty1/copia-like"/>
</dbReference>
<dbReference type="Gene3D" id="3.30.420.10">
    <property type="entry name" value="Ribonuclease H-like superfamily/Ribonuclease H"/>
    <property type="match status" value="1"/>
</dbReference>